<evidence type="ECO:0000313" key="2">
    <source>
        <dbReference type="EMBL" id="KKN46003.1"/>
    </source>
</evidence>
<evidence type="ECO:0000256" key="1">
    <source>
        <dbReference type="SAM" id="Coils"/>
    </source>
</evidence>
<name>A0A0F9TX72_9ZZZZ</name>
<organism evidence="2">
    <name type="scientific">marine sediment metagenome</name>
    <dbReference type="NCBI Taxonomy" id="412755"/>
    <lineage>
        <taxon>unclassified sequences</taxon>
        <taxon>metagenomes</taxon>
        <taxon>ecological metagenomes</taxon>
    </lineage>
</organism>
<reference evidence="2" key="1">
    <citation type="journal article" date="2015" name="Nature">
        <title>Complex archaea that bridge the gap between prokaryotes and eukaryotes.</title>
        <authorList>
            <person name="Spang A."/>
            <person name="Saw J.H."/>
            <person name="Jorgensen S.L."/>
            <person name="Zaremba-Niedzwiedzka K."/>
            <person name="Martijn J."/>
            <person name="Lind A.E."/>
            <person name="van Eijk R."/>
            <person name="Schleper C."/>
            <person name="Guy L."/>
            <person name="Ettema T.J."/>
        </authorList>
    </citation>
    <scope>NUCLEOTIDE SEQUENCE</scope>
</reference>
<keyword evidence="1" id="KW-0175">Coiled coil</keyword>
<dbReference type="EMBL" id="LAZR01001353">
    <property type="protein sequence ID" value="KKN46003.1"/>
    <property type="molecule type" value="Genomic_DNA"/>
</dbReference>
<protein>
    <submittedName>
        <fullName evidence="2">Uncharacterized protein</fullName>
    </submittedName>
</protein>
<gene>
    <name evidence="2" type="ORF">LCGC14_0676970</name>
</gene>
<feature type="coiled-coil region" evidence="1">
    <location>
        <begin position="90"/>
        <end position="117"/>
    </location>
</feature>
<accession>A0A0F9TX72</accession>
<sequence>MLEISQPIGEEMIKEGRDNTKQRLLSDPKLNTRYKIGELKNALTYYPDTEFIFNYDEKMGGLHLNLWIGGINMVLNTSIMLSPHDKISILNFINKDNNRIKSQIEEMQHMIKLCEEETTKEHKTDSLKPYCDSITSKDIKDGVVWYYKKDGRVVDTAFMSYKELYEIQIAPKQKICQFCDETHDLEFIRPRKQDSGIYICKQHQKYIQRVSERINGKQDLV</sequence>
<proteinExistence type="predicted"/>
<comment type="caution">
    <text evidence="2">The sequence shown here is derived from an EMBL/GenBank/DDBJ whole genome shotgun (WGS) entry which is preliminary data.</text>
</comment>
<dbReference type="AlphaFoldDB" id="A0A0F9TX72"/>